<dbReference type="InterPro" id="IPR019004">
    <property type="entry name" value="YqeY/Aim41"/>
</dbReference>
<keyword evidence="2" id="KW-1185">Reference proteome</keyword>
<name>A0A3D8IXH1_9HELI</name>
<dbReference type="OrthoDB" id="9788127at2"/>
<dbReference type="PANTHER" id="PTHR28055">
    <property type="entry name" value="ALTERED INHERITANCE OF MITOCHONDRIA PROTEIN 41, MITOCHONDRIAL"/>
    <property type="match status" value="1"/>
</dbReference>
<dbReference type="SUPFAM" id="SSF89095">
    <property type="entry name" value="GatB/YqeY motif"/>
    <property type="match status" value="1"/>
</dbReference>
<accession>A0A3D8IXH1</accession>
<reference evidence="1 2" key="1">
    <citation type="submission" date="2018-04" db="EMBL/GenBank/DDBJ databases">
        <title>Novel Campyloabacter and Helicobacter Species and Strains.</title>
        <authorList>
            <person name="Mannion A.J."/>
            <person name="Shen Z."/>
            <person name="Fox J.G."/>
        </authorList>
    </citation>
    <scope>NUCLEOTIDE SEQUENCE [LARGE SCALE GENOMIC DNA]</scope>
    <source>
        <strain evidence="1 2">ATCC 700242</strain>
    </source>
</reference>
<dbReference type="AlphaFoldDB" id="A0A3D8IXH1"/>
<dbReference type="Gene3D" id="1.10.1510.10">
    <property type="entry name" value="Uncharacterised protein YqeY/AIM41 PF09424, N-terminal domain"/>
    <property type="match status" value="1"/>
</dbReference>
<comment type="caution">
    <text evidence="1">The sequence shown here is derived from an EMBL/GenBank/DDBJ whole genome shotgun (WGS) entry which is preliminary data.</text>
</comment>
<dbReference type="EMBL" id="NXLU01000002">
    <property type="protein sequence ID" value="RDU69666.1"/>
    <property type="molecule type" value="Genomic_DNA"/>
</dbReference>
<dbReference type="InterPro" id="IPR042184">
    <property type="entry name" value="YqeY/Aim41_N"/>
</dbReference>
<dbReference type="Proteomes" id="UP000257067">
    <property type="component" value="Unassembled WGS sequence"/>
</dbReference>
<sequence>MSAIKEKMAQDLKEAMKSGDTFKRDTLRLLNSALKQVEVDKRIILSDDDVISILKSAYKQREDALQSYVQAKRDDLAQKEKGEMDIILSYLPKQLSDEELREAVKSLIIEIGAEGVKDLGKVMGAAKKLSAVADGRRISTMARDLLS</sequence>
<evidence type="ECO:0000313" key="1">
    <source>
        <dbReference type="EMBL" id="RDU69666.1"/>
    </source>
</evidence>
<dbReference type="PANTHER" id="PTHR28055:SF1">
    <property type="entry name" value="ALTERED INHERITANCE OF MITOCHONDRIA PROTEIN 41, MITOCHONDRIAL"/>
    <property type="match status" value="1"/>
</dbReference>
<gene>
    <name evidence="1" type="ORF">CQA62_03195</name>
</gene>
<evidence type="ECO:0000313" key="2">
    <source>
        <dbReference type="Proteomes" id="UP000257067"/>
    </source>
</evidence>
<dbReference type="RefSeq" id="WP_104724280.1">
    <property type="nucleotide sequence ID" value="NZ_FZNE01000003.1"/>
</dbReference>
<dbReference type="InterPro" id="IPR023168">
    <property type="entry name" value="GatB_Yqey_C_2"/>
</dbReference>
<organism evidence="1 2">
    <name type="scientific">Helicobacter cholecystus</name>
    <dbReference type="NCBI Taxonomy" id="45498"/>
    <lineage>
        <taxon>Bacteria</taxon>
        <taxon>Pseudomonadati</taxon>
        <taxon>Campylobacterota</taxon>
        <taxon>Epsilonproteobacteria</taxon>
        <taxon>Campylobacterales</taxon>
        <taxon>Helicobacteraceae</taxon>
        <taxon>Helicobacter</taxon>
    </lineage>
</organism>
<dbReference type="Gene3D" id="1.10.10.410">
    <property type="match status" value="1"/>
</dbReference>
<protein>
    <submittedName>
        <fullName evidence="1">GatB/YqeY domain-containing protein</fullName>
    </submittedName>
</protein>
<dbReference type="Pfam" id="PF09424">
    <property type="entry name" value="YqeY"/>
    <property type="match status" value="1"/>
</dbReference>
<dbReference type="InterPro" id="IPR003789">
    <property type="entry name" value="Asn/Gln_tRNA_amidoTrase-B-like"/>
</dbReference>
<proteinExistence type="predicted"/>
<dbReference type="GO" id="GO:0016884">
    <property type="term" value="F:carbon-nitrogen ligase activity, with glutamine as amido-N-donor"/>
    <property type="evidence" value="ECO:0007669"/>
    <property type="project" value="InterPro"/>
</dbReference>